<dbReference type="EMBL" id="KI928137">
    <property type="protein sequence ID" value="ETW27017.1"/>
    <property type="molecule type" value="Genomic_DNA"/>
</dbReference>
<accession>A0A024VET0</accession>
<name>A0A024VET0_PLAFA</name>
<feature type="transmembrane region" description="Helical" evidence="1">
    <location>
        <begin position="71"/>
        <end position="93"/>
    </location>
</feature>
<proteinExistence type="predicted"/>
<evidence type="ECO:0000256" key="1">
    <source>
        <dbReference type="SAM" id="Phobius"/>
    </source>
</evidence>
<sequence length="122" mass="13291">MGIGIISGISKSLHFIVATPSVCAKSISIKDSCASKAAQISQAYYLKAASKLTAINTTCEVPLASPDVDTIVVTSIIIIILVIVLIIFIYFLIKKSEILENERVQKVITPIELFLKKKNKIK</sequence>
<gene>
    <name evidence="2" type="ORF">PFFCH_05558</name>
</gene>
<evidence type="ECO:0000313" key="2">
    <source>
        <dbReference type="EMBL" id="ETW27017.1"/>
    </source>
</evidence>
<reference evidence="2 3" key="2">
    <citation type="submission" date="2013-02" db="EMBL/GenBank/DDBJ databases">
        <title>The Genome Sequence of Plasmodium falciparum FCH/4.</title>
        <authorList>
            <consortium name="The Broad Institute Genome Sequencing Platform"/>
            <consortium name="The Broad Institute Genome Sequencing Center for Infectious Disease"/>
            <person name="Neafsey D."/>
            <person name="Cheeseman I."/>
            <person name="Volkman S."/>
            <person name="Adams J."/>
            <person name="Walker B."/>
            <person name="Young S.K."/>
            <person name="Zeng Q."/>
            <person name="Gargeya S."/>
            <person name="Fitzgerald M."/>
            <person name="Haas B."/>
            <person name="Abouelleil A."/>
            <person name="Alvarado L."/>
            <person name="Arachchi H.M."/>
            <person name="Berlin A.M."/>
            <person name="Chapman S.B."/>
            <person name="Dewar J."/>
            <person name="Goldberg J."/>
            <person name="Griggs A."/>
            <person name="Gujja S."/>
            <person name="Hansen M."/>
            <person name="Howarth C."/>
            <person name="Imamovic A."/>
            <person name="Larimer J."/>
            <person name="McCowan C."/>
            <person name="Murphy C."/>
            <person name="Neiman D."/>
            <person name="Pearson M."/>
            <person name="Priest M."/>
            <person name="Roberts A."/>
            <person name="Saif S."/>
            <person name="Shea T."/>
            <person name="Sisk P."/>
            <person name="Sykes S."/>
            <person name="Wortman J."/>
            <person name="Nusbaum C."/>
            <person name="Birren B."/>
        </authorList>
    </citation>
    <scope>NUCLEOTIDE SEQUENCE [LARGE SCALE GENOMIC DNA]</scope>
    <source>
        <strain evidence="2 3">FCH/4</strain>
    </source>
</reference>
<reference evidence="2 3" key="1">
    <citation type="submission" date="2013-02" db="EMBL/GenBank/DDBJ databases">
        <title>The Genome Annotation of Plasmodium falciparum FCH/4.</title>
        <authorList>
            <consortium name="The Broad Institute Genome Sequencing Platform"/>
            <consortium name="The Broad Institute Genome Sequencing Center for Infectious Disease"/>
            <person name="Neafsey D."/>
            <person name="Hoffman S."/>
            <person name="Volkman S."/>
            <person name="Rosenthal P."/>
            <person name="Walker B."/>
            <person name="Young S.K."/>
            <person name="Zeng Q."/>
            <person name="Gargeya S."/>
            <person name="Fitzgerald M."/>
            <person name="Haas B."/>
            <person name="Abouelleil A."/>
            <person name="Allen A.W."/>
            <person name="Alvarado L."/>
            <person name="Arachchi H.M."/>
            <person name="Berlin A.M."/>
            <person name="Chapman S.B."/>
            <person name="Gainer-Dewar J."/>
            <person name="Goldberg J."/>
            <person name="Griggs A."/>
            <person name="Gujja S."/>
            <person name="Hansen M."/>
            <person name="Howarth C."/>
            <person name="Imamovic A."/>
            <person name="Ireland A."/>
            <person name="Larimer J."/>
            <person name="McCowan C."/>
            <person name="Murphy C."/>
            <person name="Pearson M."/>
            <person name="Poon T.W."/>
            <person name="Priest M."/>
            <person name="Roberts A."/>
            <person name="Saif S."/>
            <person name="Shea T."/>
            <person name="Sisk P."/>
            <person name="Sykes S."/>
            <person name="Wortman J."/>
            <person name="Nusbaum C."/>
            <person name="Birren B."/>
        </authorList>
    </citation>
    <scope>NUCLEOTIDE SEQUENCE [LARGE SCALE GENOMIC DNA]</scope>
    <source>
        <strain evidence="2 3">FCH/4</strain>
    </source>
</reference>
<keyword evidence="1" id="KW-0812">Transmembrane</keyword>
<dbReference type="Proteomes" id="UP000030656">
    <property type="component" value="Unassembled WGS sequence"/>
</dbReference>
<protein>
    <submittedName>
        <fullName evidence="2">Uncharacterized protein</fullName>
    </submittedName>
</protein>
<keyword evidence="1" id="KW-0472">Membrane</keyword>
<organism evidence="2 3">
    <name type="scientific">Plasmodium falciparum FCH/4</name>
    <dbReference type="NCBI Taxonomy" id="1036724"/>
    <lineage>
        <taxon>Eukaryota</taxon>
        <taxon>Sar</taxon>
        <taxon>Alveolata</taxon>
        <taxon>Apicomplexa</taxon>
        <taxon>Aconoidasida</taxon>
        <taxon>Haemosporida</taxon>
        <taxon>Plasmodiidae</taxon>
        <taxon>Plasmodium</taxon>
        <taxon>Plasmodium (Laverania)</taxon>
    </lineage>
</organism>
<dbReference type="AlphaFoldDB" id="A0A024VET0"/>
<keyword evidence="1" id="KW-1133">Transmembrane helix</keyword>
<evidence type="ECO:0000313" key="3">
    <source>
        <dbReference type="Proteomes" id="UP000030656"/>
    </source>
</evidence>